<feature type="domain" description="VWFA" evidence="2">
    <location>
        <begin position="166"/>
        <end position="291"/>
    </location>
</feature>
<name>A0A7S3F2N0_9EUKA</name>
<dbReference type="EMBL" id="HBHX01036230">
    <property type="protein sequence ID" value="CAE0119427.1"/>
    <property type="molecule type" value="Transcribed_RNA"/>
</dbReference>
<dbReference type="CDD" id="cd00198">
    <property type="entry name" value="vWFA"/>
    <property type="match status" value="1"/>
</dbReference>
<accession>A0A7S3F2N0</accession>
<dbReference type="InterPro" id="IPR036465">
    <property type="entry name" value="vWFA_dom_sf"/>
</dbReference>
<evidence type="ECO:0000259" key="2">
    <source>
        <dbReference type="Pfam" id="PF00092"/>
    </source>
</evidence>
<feature type="region of interest" description="Disordered" evidence="1">
    <location>
        <begin position="137"/>
        <end position="159"/>
    </location>
</feature>
<proteinExistence type="predicted"/>
<evidence type="ECO:0000313" key="3">
    <source>
        <dbReference type="EMBL" id="CAE0119427.1"/>
    </source>
</evidence>
<dbReference type="SUPFAM" id="SSF53300">
    <property type="entry name" value="vWA-like"/>
    <property type="match status" value="1"/>
</dbReference>
<organism evidence="3">
    <name type="scientific">Haptolina ericina</name>
    <dbReference type="NCBI Taxonomy" id="156174"/>
    <lineage>
        <taxon>Eukaryota</taxon>
        <taxon>Haptista</taxon>
        <taxon>Haptophyta</taxon>
        <taxon>Prymnesiophyceae</taxon>
        <taxon>Prymnesiales</taxon>
        <taxon>Prymnesiaceae</taxon>
        <taxon>Haptolina</taxon>
    </lineage>
</organism>
<dbReference type="Pfam" id="PF00092">
    <property type="entry name" value="VWA"/>
    <property type="match status" value="1"/>
</dbReference>
<dbReference type="Gene3D" id="3.40.50.410">
    <property type="entry name" value="von Willebrand factor, type A domain"/>
    <property type="match status" value="1"/>
</dbReference>
<protein>
    <recommendedName>
        <fullName evidence="2">VWFA domain-containing protein</fullName>
    </recommendedName>
</protein>
<evidence type="ECO:0000256" key="1">
    <source>
        <dbReference type="SAM" id="MobiDB-lite"/>
    </source>
</evidence>
<sequence>MDEPTTEVQMEIWQQEAETVLKERLKRAGAELGALTVSLMWNTRTDLDLYVKEPGGTTICFNNKRSANGGELDVDMNNGNKTNVPVENIYWHPQDLARVPPHGEYEVWVNNYDGNHQEDFVVRIKQKGQSKMIKGTVPGKPANSVHHTFRHPPQNPATTRLSTCQESINGIIENNLDDMDIVGLLSFAGDVRPEIPLAVRNVERMKEDVGRMYTRGKTAFFSAVAEACTHVKEFQPTSDDIAARWLIVLTDGKDTDSADSDAGKAEACFQRENVNLALITLGDDYEKDIVQRWKAVIHRRNDQGFIHVKVDPNNMLAIKRAFENVFEQITAASIAGGGA</sequence>
<reference evidence="3" key="1">
    <citation type="submission" date="2021-01" db="EMBL/GenBank/DDBJ databases">
        <authorList>
            <person name="Corre E."/>
            <person name="Pelletier E."/>
            <person name="Niang G."/>
            <person name="Scheremetjew M."/>
            <person name="Finn R."/>
            <person name="Kale V."/>
            <person name="Holt S."/>
            <person name="Cochrane G."/>
            <person name="Meng A."/>
            <person name="Brown T."/>
            <person name="Cohen L."/>
        </authorList>
    </citation>
    <scope>NUCLEOTIDE SEQUENCE</scope>
    <source>
        <strain evidence="3">CCMP281</strain>
    </source>
</reference>
<dbReference type="AlphaFoldDB" id="A0A7S3F2N0"/>
<dbReference type="InterPro" id="IPR002035">
    <property type="entry name" value="VWF_A"/>
</dbReference>
<gene>
    <name evidence="3" type="ORF">HERI1096_LOCUS20126</name>
</gene>